<proteinExistence type="inferred from homology"/>
<sequence>MSMTFDECLAPRDLRMMPKLADHVMDQLQLSGRLYVITGASGGIGRAVAEGLAEGGANVVNASRSVGPQWNEWAAKLAERCQVTVVNSQCDVTDMTQIQVLLTGIRQRFGRIDGFVANAGVAIPKPIMEQTLDEYHTQMNVNVHGVFYCAKSIGPIFKEQGFGNFIITGSISGRVVTVPVDHTTYNTTKAAVIHLGRSLAREWRGFARVNIVSPGYINTAMSTCPASIHEACRMAAMGRQGDVKELKGIFTFLASDASSFVTGAEFTVDGGYTLT</sequence>
<keyword evidence="2" id="KW-0521">NADP</keyword>
<dbReference type="SUPFAM" id="SSF51735">
    <property type="entry name" value="NAD(P)-binding Rossmann-fold domains"/>
    <property type="match status" value="1"/>
</dbReference>
<accession>A0A9W4HXB8</accession>
<dbReference type="InterPro" id="IPR002347">
    <property type="entry name" value="SDR_fam"/>
</dbReference>
<dbReference type="PANTHER" id="PTHR43008">
    <property type="entry name" value="BENZIL REDUCTASE"/>
    <property type="match status" value="1"/>
</dbReference>
<dbReference type="Pfam" id="PF13561">
    <property type="entry name" value="adh_short_C2"/>
    <property type="match status" value="1"/>
</dbReference>
<comment type="caution">
    <text evidence="5">The sequence shown here is derived from an EMBL/GenBank/DDBJ whole genome shotgun (WGS) entry which is preliminary data.</text>
</comment>
<dbReference type="PROSITE" id="PS00061">
    <property type="entry name" value="ADH_SHORT"/>
    <property type="match status" value="1"/>
</dbReference>
<dbReference type="GO" id="GO:0016616">
    <property type="term" value="F:oxidoreductase activity, acting on the CH-OH group of donors, NAD or NADP as acceptor"/>
    <property type="evidence" value="ECO:0007669"/>
    <property type="project" value="UniProtKB-ARBA"/>
</dbReference>
<name>A0A9W4HXB8_PENOL</name>
<keyword evidence="3" id="KW-0560">Oxidoreductase</keyword>
<dbReference type="EMBL" id="CAJVOS010000044">
    <property type="protein sequence ID" value="CAG8190851.1"/>
    <property type="molecule type" value="Genomic_DNA"/>
</dbReference>
<protein>
    <recommendedName>
        <fullName evidence="4">Ketoreductase domain-containing protein</fullName>
    </recommendedName>
</protein>
<dbReference type="Proteomes" id="UP001153618">
    <property type="component" value="Unassembled WGS sequence"/>
</dbReference>
<dbReference type="GO" id="GO:0050664">
    <property type="term" value="F:oxidoreductase activity, acting on NAD(P)H, oxygen as acceptor"/>
    <property type="evidence" value="ECO:0007669"/>
    <property type="project" value="TreeGrafter"/>
</dbReference>
<dbReference type="PRINTS" id="PR00081">
    <property type="entry name" value="GDHRDH"/>
</dbReference>
<organism evidence="5 6">
    <name type="scientific">Penicillium olsonii</name>
    <dbReference type="NCBI Taxonomy" id="99116"/>
    <lineage>
        <taxon>Eukaryota</taxon>
        <taxon>Fungi</taxon>
        <taxon>Dikarya</taxon>
        <taxon>Ascomycota</taxon>
        <taxon>Pezizomycotina</taxon>
        <taxon>Eurotiomycetes</taxon>
        <taxon>Eurotiomycetidae</taxon>
        <taxon>Eurotiales</taxon>
        <taxon>Aspergillaceae</taxon>
        <taxon>Penicillium</taxon>
    </lineage>
</organism>
<feature type="domain" description="Ketoreductase" evidence="4">
    <location>
        <begin position="33"/>
        <end position="220"/>
    </location>
</feature>
<dbReference type="FunFam" id="3.40.50.720:FF:000084">
    <property type="entry name" value="Short-chain dehydrogenase reductase"/>
    <property type="match status" value="1"/>
</dbReference>
<dbReference type="OrthoDB" id="1888931at2759"/>
<dbReference type="Gene3D" id="3.40.50.720">
    <property type="entry name" value="NAD(P)-binding Rossmann-like Domain"/>
    <property type="match status" value="1"/>
</dbReference>
<gene>
    <name evidence="5" type="ORF">POLS_LOCUS7241</name>
</gene>
<dbReference type="AlphaFoldDB" id="A0A9W4HXB8"/>
<dbReference type="PANTHER" id="PTHR43008:SF1">
    <property type="entry name" value="NADP-DEPENDENT MANNITOL DEHYDROGENASE-RELATED"/>
    <property type="match status" value="1"/>
</dbReference>
<evidence type="ECO:0000313" key="5">
    <source>
        <dbReference type="EMBL" id="CAG8190851.1"/>
    </source>
</evidence>
<dbReference type="InterPro" id="IPR020904">
    <property type="entry name" value="Sc_DH/Rdtase_CS"/>
</dbReference>
<evidence type="ECO:0000259" key="4">
    <source>
        <dbReference type="SMART" id="SM00822"/>
    </source>
</evidence>
<keyword evidence="6" id="KW-1185">Reference proteome</keyword>
<reference evidence="5" key="1">
    <citation type="submission" date="2021-07" db="EMBL/GenBank/DDBJ databases">
        <authorList>
            <person name="Branca A.L. A."/>
        </authorList>
    </citation>
    <scope>NUCLEOTIDE SEQUENCE</scope>
</reference>
<comment type="similarity">
    <text evidence="1">Belongs to the short-chain dehydrogenases/reductases (SDR) family.</text>
</comment>
<evidence type="ECO:0000313" key="6">
    <source>
        <dbReference type="Proteomes" id="UP001153618"/>
    </source>
</evidence>
<evidence type="ECO:0000256" key="3">
    <source>
        <dbReference type="ARBA" id="ARBA00023002"/>
    </source>
</evidence>
<evidence type="ECO:0000256" key="2">
    <source>
        <dbReference type="ARBA" id="ARBA00022857"/>
    </source>
</evidence>
<evidence type="ECO:0000256" key="1">
    <source>
        <dbReference type="ARBA" id="ARBA00006484"/>
    </source>
</evidence>
<dbReference type="SMART" id="SM00822">
    <property type="entry name" value="PKS_KR"/>
    <property type="match status" value="1"/>
</dbReference>
<dbReference type="InterPro" id="IPR057326">
    <property type="entry name" value="KR_dom"/>
</dbReference>
<dbReference type="InterPro" id="IPR036291">
    <property type="entry name" value="NAD(P)-bd_dom_sf"/>
</dbReference>